<sequence>MGDAVRSIHGQNALDTFAWVHDFIHEELLDAVVTLISGQALHLDDDLEIHTLTLPDDRVKLTLLRPGGSFTVDIDLRALRHPVSHGDARSSVPVPDQWRRTSTVLGTPVWELFNCTVHNVQPHRNAP</sequence>
<organism evidence="1 3">
    <name type="scientific">Cryobacterium roopkundense</name>
    <dbReference type="NCBI Taxonomy" id="1001240"/>
    <lineage>
        <taxon>Bacteria</taxon>
        <taxon>Bacillati</taxon>
        <taxon>Actinomycetota</taxon>
        <taxon>Actinomycetes</taxon>
        <taxon>Micrococcales</taxon>
        <taxon>Microbacteriaceae</taxon>
        <taxon>Cryobacterium</taxon>
    </lineage>
</organism>
<dbReference type="EMBL" id="JACHBQ010000001">
    <property type="protein sequence ID" value="MBB5642429.1"/>
    <property type="molecule type" value="Genomic_DNA"/>
</dbReference>
<dbReference type="Proteomes" id="UP000561726">
    <property type="component" value="Unassembled WGS sequence"/>
</dbReference>
<comment type="caution">
    <text evidence="1">The sequence shown here is derived from an EMBL/GenBank/DDBJ whole genome shotgun (WGS) entry which is preliminary data.</text>
</comment>
<reference evidence="2 4" key="2">
    <citation type="submission" date="2020-08" db="EMBL/GenBank/DDBJ databases">
        <title>Sequencing the genomes of 1000 actinobacteria strains.</title>
        <authorList>
            <person name="Klenk H.-P."/>
        </authorList>
    </citation>
    <scope>NUCLEOTIDE SEQUENCE [LARGE SCALE GENOMIC DNA]</scope>
    <source>
        <strain evidence="2 4">DSM 21065</strain>
    </source>
</reference>
<dbReference type="STRING" id="1001240.GY21_01415"/>
<accession>A0A099JWI3</accession>
<evidence type="ECO:0000313" key="3">
    <source>
        <dbReference type="Proteomes" id="UP000029864"/>
    </source>
</evidence>
<proteinExistence type="predicted"/>
<evidence type="ECO:0000313" key="2">
    <source>
        <dbReference type="EMBL" id="MBB5642429.1"/>
    </source>
</evidence>
<name>A0A099JWI3_9MICO</name>
<gene>
    <name evidence="2" type="ORF">BJ997_002977</name>
    <name evidence="1" type="ORF">GY21_01415</name>
</gene>
<dbReference type="RefSeq" id="WP_035834710.1">
    <property type="nucleotide sequence ID" value="NZ_JACHBQ010000001.1"/>
</dbReference>
<dbReference type="Proteomes" id="UP000029864">
    <property type="component" value="Unassembled WGS sequence"/>
</dbReference>
<protein>
    <submittedName>
        <fullName evidence="1">Uncharacterized protein</fullName>
    </submittedName>
</protein>
<evidence type="ECO:0000313" key="4">
    <source>
        <dbReference type="Proteomes" id="UP000561726"/>
    </source>
</evidence>
<dbReference type="AlphaFoldDB" id="A0A099JWI3"/>
<reference evidence="1 3" key="1">
    <citation type="submission" date="2014-08" db="EMBL/GenBank/DDBJ databases">
        <authorList>
            <person name="Sisinthy S."/>
        </authorList>
    </citation>
    <scope>NUCLEOTIDE SEQUENCE [LARGE SCALE GENOMIC DNA]</scope>
    <source>
        <strain evidence="1 3">RuG17</strain>
    </source>
</reference>
<dbReference type="OrthoDB" id="3218228at2"/>
<dbReference type="EMBL" id="JPXF01000003">
    <property type="protein sequence ID" value="KGJ81763.1"/>
    <property type="molecule type" value="Genomic_DNA"/>
</dbReference>
<keyword evidence="3" id="KW-1185">Reference proteome</keyword>
<evidence type="ECO:0000313" key="1">
    <source>
        <dbReference type="EMBL" id="KGJ81763.1"/>
    </source>
</evidence>